<dbReference type="SUPFAM" id="SSF52777">
    <property type="entry name" value="CoA-dependent acyltransferases"/>
    <property type="match status" value="2"/>
</dbReference>
<evidence type="ECO:0000256" key="8">
    <source>
        <dbReference type="RuleBase" id="RU003801"/>
    </source>
</evidence>
<dbReference type="GO" id="GO:0007274">
    <property type="term" value="P:neuromuscular synaptic transmission"/>
    <property type="evidence" value="ECO:0007669"/>
    <property type="project" value="TreeGrafter"/>
</dbReference>
<evidence type="ECO:0000259" key="9">
    <source>
        <dbReference type="Pfam" id="PF00755"/>
    </source>
</evidence>
<proteinExistence type="inferred from homology"/>
<gene>
    <name evidence="10" type="ORF">GHT06_021336</name>
</gene>
<dbReference type="Proteomes" id="UP000820818">
    <property type="component" value="Linkage Group LG9"/>
</dbReference>
<organism evidence="10 11">
    <name type="scientific">Daphnia sinensis</name>
    <dbReference type="NCBI Taxonomy" id="1820382"/>
    <lineage>
        <taxon>Eukaryota</taxon>
        <taxon>Metazoa</taxon>
        <taxon>Ecdysozoa</taxon>
        <taxon>Arthropoda</taxon>
        <taxon>Crustacea</taxon>
        <taxon>Branchiopoda</taxon>
        <taxon>Diplostraca</taxon>
        <taxon>Cladocera</taxon>
        <taxon>Anomopoda</taxon>
        <taxon>Daphniidae</taxon>
        <taxon>Daphnia</taxon>
        <taxon>Daphnia similis group</taxon>
    </lineage>
</organism>
<dbReference type="GO" id="GO:0005737">
    <property type="term" value="C:cytoplasm"/>
    <property type="evidence" value="ECO:0007669"/>
    <property type="project" value="TreeGrafter"/>
</dbReference>
<evidence type="ECO:0000313" key="11">
    <source>
        <dbReference type="Proteomes" id="UP000820818"/>
    </source>
</evidence>
<keyword evidence="4 8" id="KW-0012">Acyltransferase</keyword>
<keyword evidence="3" id="KW-0530">Neurotransmitter biosynthesis</keyword>
<dbReference type="InterPro" id="IPR042231">
    <property type="entry name" value="Cho/carn_acyl_trans_2"/>
</dbReference>
<protein>
    <recommendedName>
        <fullName evidence="6">Choline O-acetyltransferase</fullName>
        <ecNumber evidence="5">2.3.1.6</ecNumber>
    </recommendedName>
</protein>
<evidence type="ECO:0000256" key="7">
    <source>
        <dbReference type="PIRSR" id="PIRSR600542-1"/>
    </source>
</evidence>
<dbReference type="GO" id="GO:0043005">
    <property type="term" value="C:neuron projection"/>
    <property type="evidence" value="ECO:0007669"/>
    <property type="project" value="TreeGrafter"/>
</dbReference>
<dbReference type="PANTHER" id="PTHR22589:SF14">
    <property type="entry name" value="CHOLINE O-ACETYLTRANSFERASE"/>
    <property type="match status" value="1"/>
</dbReference>
<dbReference type="Gene3D" id="3.30.559.70">
    <property type="entry name" value="Choline/Carnitine o-acyltransferase, domain 2"/>
    <property type="match status" value="1"/>
</dbReference>
<dbReference type="GO" id="GO:0045202">
    <property type="term" value="C:synapse"/>
    <property type="evidence" value="ECO:0007669"/>
    <property type="project" value="GOC"/>
</dbReference>
<comment type="similarity">
    <text evidence="1 8">Belongs to the carnitine/choline acetyltransferase family.</text>
</comment>
<reference evidence="10 11" key="1">
    <citation type="submission" date="2022-05" db="EMBL/GenBank/DDBJ databases">
        <title>A multi-omics perspective on studying reproductive biology in Daphnia sinensis.</title>
        <authorList>
            <person name="Jia J."/>
        </authorList>
    </citation>
    <scope>NUCLEOTIDE SEQUENCE [LARGE SCALE GENOMIC DNA]</scope>
    <source>
        <strain evidence="10 11">WSL</strain>
    </source>
</reference>
<dbReference type="PROSITE" id="PS00440">
    <property type="entry name" value="ACYLTRANSF_C_2"/>
    <property type="match status" value="1"/>
</dbReference>
<evidence type="ECO:0000256" key="2">
    <source>
        <dbReference type="ARBA" id="ARBA00022679"/>
    </source>
</evidence>
<evidence type="ECO:0000256" key="6">
    <source>
        <dbReference type="ARBA" id="ARBA00040495"/>
    </source>
</evidence>
<evidence type="ECO:0000256" key="4">
    <source>
        <dbReference type="ARBA" id="ARBA00023315"/>
    </source>
</evidence>
<evidence type="ECO:0000256" key="1">
    <source>
        <dbReference type="ARBA" id="ARBA00005232"/>
    </source>
</evidence>
<feature type="domain" description="Choline/carnitine acyltransferase" evidence="9">
    <location>
        <begin position="130"/>
        <end position="766"/>
    </location>
</feature>
<dbReference type="Gene3D" id="3.30.559.10">
    <property type="entry name" value="Chloramphenicol acetyltransferase-like domain"/>
    <property type="match status" value="1"/>
</dbReference>
<feature type="active site" description="Proton acceptor" evidence="7">
    <location>
        <position position="465"/>
    </location>
</feature>
<dbReference type="PANTHER" id="PTHR22589">
    <property type="entry name" value="CARNITINE O-ACYLTRANSFERASE"/>
    <property type="match status" value="1"/>
</dbReference>
<name>A0AAD5L195_9CRUS</name>
<keyword evidence="11" id="KW-1185">Reference proteome</keyword>
<dbReference type="GO" id="GO:0008292">
    <property type="term" value="P:acetylcholine biosynthetic process"/>
    <property type="evidence" value="ECO:0007669"/>
    <property type="project" value="TreeGrafter"/>
</dbReference>
<dbReference type="GO" id="GO:0004102">
    <property type="term" value="F:choline O-acetyltransferase activity"/>
    <property type="evidence" value="ECO:0007669"/>
    <property type="project" value="UniProtKB-EC"/>
</dbReference>
<dbReference type="EMBL" id="WJBH02000009">
    <property type="protein sequence ID" value="KAI9553430.1"/>
    <property type="molecule type" value="Genomic_DNA"/>
</dbReference>
<evidence type="ECO:0000313" key="10">
    <source>
        <dbReference type="EMBL" id="KAI9553430.1"/>
    </source>
</evidence>
<dbReference type="InterPro" id="IPR000542">
    <property type="entry name" value="Carn_acyl_trans"/>
</dbReference>
<dbReference type="InterPro" id="IPR039551">
    <property type="entry name" value="Cho/carn_acyl_trans"/>
</dbReference>
<dbReference type="PROSITE" id="PS00439">
    <property type="entry name" value="ACYLTRANSF_C_1"/>
    <property type="match status" value="1"/>
</dbReference>
<evidence type="ECO:0000256" key="3">
    <source>
        <dbReference type="ARBA" id="ARBA00022979"/>
    </source>
</evidence>
<evidence type="ECO:0000256" key="5">
    <source>
        <dbReference type="ARBA" id="ARBA00039091"/>
    </source>
</evidence>
<accession>A0AAD5L195</accession>
<dbReference type="InterPro" id="IPR023213">
    <property type="entry name" value="CAT-like_dom_sf"/>
</dbReference>
<dbReference type="Pfam" id="PF00755">
    <property type="entry name" value="Carn_acyltransf"/>
    <property type="match status" value="1"/>
</dbReference>
<sequence>MAAQSFRHWGQFVIVIDRDRSFGSCWLKKKRDGENRSSSAMDRRDPPPGGTSGRFKIFLLHIPAFNQTLPFHMLRAIRNSIVCNPRYQGLRPLTKSWTGFTSSGRIESNPSIRTSFIDNMSLEAAWLPKLPVPPLEQTMAAYLDAVEVAVGHEEQKAETRLKIERFMASDGVGPKLQDLLLDKQSKEDNWAYNWWMDDMYLCNDIALPVNSNPGMAFPLQFLQNASSDNDDKHNGSNNFVQNVANFISAILDYKQLIDRQLLPQDRAASREKGQPLCMAQYQRLFASYRMPGLEQDQLKSFPPPDENEHIIVAYRGQFWRLEVRHKGCRLSAEEMAFNFAAIMESTDGQKTLAGTLGQHYYPPLGLLTTANRRLWAQWRHQLLQDLINARSLQSIESSSMIVCIDQPFRPAVDDEEEVNNRVDTNRVLQMIHGGGSQWNTINRWFDKTVQFIFSPDGVSGTCYEHSPAEGIVLVQVIEKALDNVLASQQDDNGQQQMRARCRRATLTMSDEDDGGHQRCGSSESASAVVSHPAPKRLTWKIDEDIRKAIDIAASDVDRLVQDLDFQVFRFTSYGKNRIKTFNVSPDVYIQLMLQWTYYKLHGKLVATYESAATRRFQLGRVDNIRSASPAALAWVKVMDDPQSTVEEKIRLFYRAAENQTDVMIKNILGQGMDIHLLGLRQLARSIKTDEAMAVFEDPSFDIVHHFALSTSQIPTNNADSFMGYGPVVPDGYGCSYNPQADCIIFCASAFRSCEATSAGRFVRQLSDTLVHVGDMLENRSI</sequence>
<keyword evidence="2 8" id="KW-0808">Transferase</keyword>
<dbReference type="EC" id="2.3.1.6" evidence="5"/>
<dbReference type="AlphaFoldDB" id="A0AAD5L195"/>
<comment type="caution">
    <text evidence="10">The sequence shown here is derived from an EMBL/GenBank/DDBJ whole genome shotgun (WGS) entry which is preliminary data.</text>
</comment>